<keyword evidence="4" id="KW-1185">Reference proteome</keyword>
<sequence>MLLAFDFGFGQTTLSAGDIVITGFNSDTPDEFTFVLLTDITNTTTIKFTDNGWDTSAFPAPAFRSNEGTITWVANTDLPCGTTVTIINNGSLTPSTGSLTTSGSFALATAGDQILAYQGVDSSPTFIYAIISDSTGWSNSTSSNTSALPPGLSNGVNAVALGETRNAKYDCSIESNPALILSAVSDNLNWNTSNSLLTLGDCTFSCSPCASTVTWNGSSWSSTPDLTTEVILNDDYDTNSLPSFQACSLTVSSGNTLTIGDGTFVEVENDLTVEATAFIYVASQGAFVQNSDAGLVDVLGTVEVTKTTAPLNNWYEYTYWSSPVANADIDNGLSEAKSNRRYSFNAQNFLDATAETNNNNATVAGQDDIDDNGDDWFNVNGTTVMQPGVGYAAMHDPAGFAGPGGPSYQFDYIFSGPFNNGVISVPIHRNDSETNDINWNFIGNPYPSAIDADLFLAANSNISTSVAGSGYINGAIFLWSQNTLPSATTNGNEPLNFSNDDYSIINASGETTGGDGTTAATLSNSNRAISSGQGFFVAFSDGAIPISTTGDISEGVITFNNSMRVTDVAANSVFFKGTSSKNTNIADKLWINLTSEVGVYNQILIAYVNGATNEDDGLTFDATKYPTNSGAALYSTIGNSNKKFAIQGKAVESINEEEVINLGFTNYINNEIPYTLSIDKLQGDFLNNNTVYLKDNLLNITHNLSDGNYNFTSETGAFTDRFEVVFKEENTLTVDDIINNESAFQIIQHDSDRVTFKTGTSATLKSIAIYDLFGRKVYQFKGGNSSETFNIPNIKTGIYLAKAELSTGVIITKKAIKR</sequence>
<evidence type="ECO:0000256" key="1">
    <source>
        <dbReference type="ARBA" id="ARBA00022729"/>
    </source>
</evidence>
<evidence type="ECO:0000313" key="3">
    <source>
        <dbReference type="EMBL" id="TDY62546.1"/>
    </source>
</evidence>
<organism evidence="3 4">
    <name type="scientific">Algibacter lectus</name>
    <dbReference type="NCBI Taxonomy" id="221126"/>
    <lineage>
        <taxon>Bacteria</taxon>
        <taxon>Pseudomonadati</taxon>
        <taxon>Bacteroidota</taxon>
        <taxon>Flavobacteriia</taxon>
        <taxon>Flavobacteriales</taxon>
        <taxon>Flavobacteriaceae</taxon>
        <taxon>Algibacter</taxon>
    </lineage>
</organism>
<evidence type="ECO:0000259" key="2">
    <source>
        <dbReference type="Pfam" id="PF18962"/>
    </source>
</evidence>
<dbReference type="NCBIfam" id="TIGR04183">
    <property type="entry name" value="Por_Secre_tail"/>
    <property type="match status" value="1"/>
</dbReference>
<evidence type="ECO:0000313" key="4">
    <source>
        <dbReference type="Proteomes" id="UP000294824"/>
    </source>
</evidence>
<proteinExistence type="predicted"/>
<dbReference type="AlphaFoldDB" id="A0A4R8MF95"/>
<dbReference type="InterPro" id="IPR026444">
    <property type="entry name" value="Secre_tail"/>
</dbReference>
<reference evidence="3 4" key="1">
    <citation type="submission" date="2019-03" db="EMBL/GenBank/DDBJ databases">
        <title>Genomic Encyclopedia of Type Strains, Phase III (KMG-III): the genomes of soil and plant-associated and newly described type strains.</title>
        <authorList>
            <person name="Whitman W."/>
        </authorList>
    </citation>
    <scope>NUCLEOTIDE SEQUENCE [LARGE SCALE GENOMIC DNA]</scope>
    <source>
        <strain evidence="3 4">CECT 8301</strain>
    </source>
</reference>
<keyword evidence="1" id="KW-0732">Signal</keyword>
<dbReference type="Pfam" id="PF18962">
    <property type="entry name" value="Por_Secre_tail"/>
    <property type="match status" value="1"/>
</dbReference>
<protein>
    <submittedName>
        <fullName evidence="3">Putative secreted protein (Por secretion system target)</fullName>
    </submittedName>
</protein>
<dbReference type="EMBL" id="SORL01000008">
    <property type="protein sequence ID" value="TDY62546.1"/>
    <property type="molecule type" value="Genomic_DNA"/>
</dbReference>
<comment type="caution">
    <text evidence="3">The sequence shown here is derived from an EMBL/GenBank/DDBJ whole genome shotgun (WGS) entry which is preliminary data.</text>
</comment>
<name>A0A4R8MF95_9FLAO</name>
<gene>
    <name evidence="3" type="ORF">DFQ06_2388</name>
</gene>
<dbReference type="Proteomes" id="UP000294824">
    <property type="component" value="Unassembled WGS sequence"/>
</dbReference>
<accession>A0A4R8MF95</accession>
<feature type="domain" description="Secretion system C-terminal sorting" evidence="2">
    <location>
        <begin position="754"/>
        <end position="815"/>
    </location>
</feature>